<gene>
    <name evidence="1" type="ORF">PSON_ATCC_30995.1.T0380147</name>
</gene>
<name>A0A8S1MPH4_9CILI</name>
<dbReference type="EMBL" id="CAJJDN010000038">
    <property type="protein sequence ID" value="CAD8078846.1"/>
    <property type="molecule type" value="Genomic_DNA"/>
</dbReference>
<comment type="caution">
    <text evidence="1">The sequence shown here is derived from an EMBL/GenBank/DDBJ whole genome shotgun (WGS) entry which is preliminary data.</text>
</comment>
<proteinExistence type="predicted"/>
<dbReference type="AlphaFoldDB" id="A0A8S1MPH4"/>
<protein>
    <submittedName>
        <fullName evidence="1">Uncharacterized protein</fullName>
    </submittedName>
</protein>
<accession>A0A8S1MPH4</accession>
<evidence type="ECO:0000313" key="1">
    <source>
        <dbReference type="EMBL" id="CAD8078846.1"/>
    </source>
</evidence>
<dbReference type="OrthoDB" id="306378at2759"/>
<evidence type="ECO:0000313" key="2">
    <source>
        <dbReference type="Proteomes" id="UP000692954"/>
    </source>
</evidence>
<organism evidence="1 2">
    <name type="scientific">Paramecium sonneborni</name>
    <dbReference type="NCBI Taxonomy" id="65129"/>
    <lineage>
        <taxon>Eukaryota</taxon>
        <taxon>Sar</taxon>
        <taxon>Alveolata</taxon>
        <taxon>Ciliophora</taxon>
        <taxon>Intramacronucleata</taxon>
        <taxon>Oligohymenophorea</taxon>
        <taxon>Peniculida</taxon>
        <taxon>Parameciidae</taxon>
        <taxon>Paramecium</taxon>
    </lineage>
</organism>
<keyword evidence="2" id="KW-1185">Reference proteome</keyword>
<sequence length="216" mass="25681">MMKIKKEKIQRSKYKSISSDERELIIQYIEQYKYSSSHVSIITGHNISTIKAIYQVYKREGRIQKKQKRDKILKITSQVLFFVADDMKESFVKLGEDIKEFLDVKDDNTDIRDFKENMLKQQLINNKSRIFCQLVNQQAKNNFLEEMNIMIKQNALTKEFSTINPNTVPKFQESQQINNRKQEKCSYLTQIPQSENPSFYSQVQNKLYEQHALMKT</sequence>
<reference evidence="1" key="1">
    <citation type="submission" date="2021-01" db="EMBL/GenBank/DDBJ databases">
        <authorList>
            <consortium name="Genoscope - CEA"/>
            <person name="William W."/>
        </authorList>
    </citation>
    <scope>NUCLEOTIDE SEQUENCE</scope>
</reference>
<dbReference type="Proteomes" id="UP000692954">
    <property type="component" value="Unassembled WGS sequence"/>
</dbReference>